<sequence length="80" mass="9350">MEKVAKLRTLNVCWMQLDRQQLPHFIKCECEAHIKTPVPSHLEICRKRLGWVVMGECQCLIQAFSASFIAKMYDIDTIRV</sequence>
<accession>A0A0D7X2M4</accession>
<dbReference type="EMBL" id="JTHP01000022">
    <property type="protein sequence ID" value="KJD45228.1"/>
    <property type="molecule type" value="Genomic_DNA"/>
</dbReference>
<dbReference type="AlphaFoldDB" id="A0A0D7X2M4"/>
<gene>
    <name evidence="1" type="ORF">QD47_12540</name>
</gene>
<comment type="caution">
    <text evidence="1">The sequence shown here is derived from an EMBL/GenBank/DDBJ whole genome shotgun (WGS) entry which is preliminary data.</text>
</comment>
<dbReference type="PATRIC" id="fig|159743.3.peg.2794"/>
<proteinExistence type="predicted"/>
<evidence type="ECO:0000313" key="2">
    <source>
        <dbReference type="Proteomes" id="UP000032534"/>
    </source>
</evidence>
<reference evidence="1 2" key="1">
    <citation type="submission" date="2014-11" db="EMBL/GenBank/DDBJ databases">
        <title>Draft Genome Sequences of Paenibacillus polymyxa NRRL B-30509 and Paenibacillus terrae NRRL B-30644, Strains from a Poultry Environment that Produce Tridecaptin A and Paenicidins.</title>
        <authorList>
            <person name="van Belkum M.J."/>
            <person name="Lohans C.T."/>
            <person name="Vederas J.C."/>
        </authorList>
    </citation>
    <scope>NUCLEOTIDE SEQUENCE [LARGE SCALE GENOMIC DNA]</scope>
    <source>
        <strain evidence="1 2">NRRL B-30644</strain>
    </source>
</reference>
<name>A0A0D7X2M4_9BACL</name>
<evidence type="ECO:0000313" key="1">
    <source>
        <dbReference type="EMBL" id="KJD45228.1"/>
    </source>
</evidence>
<protein>
    <submittedName>
        <fullName evidence="1">Uncharacterized protein</fullName>
    </submittedName>
</protein>
<dbReference type="Proteomes" id="UP000032534">
    <property type="component" value="Unassembled WGS sequence"/>
</dbReference>
<keyword evidence="2" id="KW-1185">Reference proteome</keyword>
<organism evidence="1 2">
    <name type="scientific">Paenibacillus terrae</name>
    <dbReference type="NCBI Taxonomy" id="159743"/>
    <lineage>
        <taxon>Bacteria</taxon>
        <taxon>Bacillati</taxon>
        <taxon>Bacillota</taxon>
        <taxon>Bacilli</taxon>
        <taxon>Bacillales</taxon>
        <taxon>Paenibacillaceae</taxon>
        <taxon>Paenibacillus</taxon>
    </lineage>
</organism>